<dbReference type="EMBL" id="CP001999">
    <property type="protein sequence ID" value="ADG94663.1"/>
    <property type="molecule type" value="Genomic_DNA"/>
</dbReference>
<protein>
    <submittedName>
        <fullName evidence="2">Nickel transport complex, NikM subunit, transmembrane</fullName>
    </submittedName>
</protein>
<dbReference type="KEGG" id="ant:Arnit_3015"/>
<gene>
    <name evidence="2" type="ordered locus">Arnit_3015</name>
</gene>
<evidence type="ECO:0000313" key="2">
    <source>
        <dbReference type="EMBL" id="ADG94663.1"/>
    </source>
</evidence>
<keyword evidence="3" id="KW-1185">Reference proteome</keyword>
<keyword evidence="1" id="KW-0732">Signal</keyword>
<dbReference type="Proteomes" id="UP000000939">
    <property type="component" value="Chromosome"/>
</dbReference>
<proteinExistence type="predicted"/>
<keyword evidence="2" id="KW-0812">Transmembrane</keyword>
<keyword evidence="2" id="KW-0472">Membrane</keyword>
<sequence length="230" mass="25584" precursor="true">MKKLTITLLFVATSIFAHQITAKKGPNNTYKAEFWAHGHFQKFAPKQLKGATAYDINNHKIKTGIDYSKDSTLLTAKKPSMIALTFDAGYWVEGEDGFKNIKDPSKYKGIVYGSLKSIKYGKRYFDWSEKFLQPIGLKIEVIPLINPLKVKAGQTLPILVIKDGKAFANAGIETSDYENLNIKTNKFGIANVPIKNKGLQIIAAVYYGEQINDANVNGITLQSSISFEVK</sequence>
<dbReference type="InterPro" id="IPR019613">
    <property type="entry name" value="DUF4198"/>
</dbReference>
<reference evidence="2 3" key="1">
    <citation type="journal article" date="2010" name="Stand. Genomic Sci.">
        <title>Complete genome sequence of Arcobacter nitrofigilis type strain (CI).</title>
        <authorList>
            <person name="Pati A."/>
            <person name="Gronow S."/>
            <person name="Lapidus A."/>
            <person name="Copeland A."/>
            <person name="Glavina Del Rio T."/>
            <person name="Nolan M."/>
            <person name="Lucas S."/>
            <person name="Tice H."/>
            <person name="Cheng J.F."/>
            <person name="Han C."/>
            <person name="Chertkov O."/>
            <person name="Bruce D."/>
            <person name="Tapia R."/>
            <person name="Goodwin L."/>
            <person name="Pitluck S."/>
            <person name="Liolios K."/>
            <person name="Ivanova N."/>
            <person name="Mavromatis K."/>
            <person name="Chen A."/>
            <person name="Palaniappan K."/>
            <person name="Land M."/>
            <person name="Hauser L."/>
            <person name="Chang Y.J."/>
            <person name="Jeffries C.D."/>
            <person name="Detter J.C."/>
            <person name="Rohde M."/>
            <person name="Goker M."/>
            <person name="Bristow J."/>
            <person name="Eisen J.A."/>
            <person name="Markowitz V."/>
            <person name="Hugenholtz P."/>
            <person name="Klenk H.P."/>
            <person name="Kyrpides N.C."/>
        </authorList>
    </citation>
    <scope>NUCLEOTIDE SEQUENCE [LARGE SCALE GENOMIC DNA]</scope>
    <source>
        <strain evidence="3">ATCC 33309 / DSM 7299 / CCUG 15893 / LMG 7604 / NCTC 12251 / CI</strain>
    </source>
</reference>
<dbReference type="RefSeq" id="WP_013136808.1">
    <property type="nucleotide sequence ID" value="NC_014166.1"/>
</dbReference>
<name>D5V7P3_ARCNC</name>
<evidence type="ECO:0000313" key="3">
    <source>
        <dbReference type="Proteomes" id="UP000000939"/>
    </source>
</evidence>
<feature type="chain" id="PRO_5003078085" evidence="1">
    <location>
        <begin position="18"/>
        <end position="230"/>
    </location>
</feature>
<dbReference type="eggNOG" id="COG5266">
    <property type="taxonomic scope" value="Bacteria"/>
</dbReference>
<dbReference type="STRING" id="572480.Arnit_3015"/>
<organism evidence="2 3">
    <name type="scientific">Arcobacter nitrofigilis (strain ATCC 33309 / DSM 7299 / CCUG 15893 / LMG 7604 / NCTC 12251 / CI)</name>
    <name type="common">Campylobacter nitrofigilis</name>
    <dbReference type="NCBI Taxonomy" id="572480"/>
    <lineage>
        <taxon>Bacteria</taxon>
        <taxon>Pseudomonadati</taxon>
        <taxon>Campylobacterota</taxon>
        <taxon>Epsilonproteobacteria</taxon>
        <taxon>Campylobacterales</taxon>
        <taxon>Arcobacteraceae</taxon>
        <taxon>Arcobacter</taxon>
    </lineage>
</organism>
<dbReference type="OrthoDB" id="5360171at2"/>
<accession>D5V7P3</accession>
<dbReference type="AlphaFoldDB" id="D5V7P3"/>
<feature type="signal peptide" evidence="1">
    <location>
        <begin position="1"/>
        <end position="17"/>
    </location>
</feature>
<dbReference type="HOGENOM" id="CLU_096093_0_1_7"/>
<evidence type="ECO:0000256" key="1">
    <source>
        <dbReference type="SAM" id="SignalP"/>
    </source>
</evidence>
<dbReference type="Pfam" id="PF10670">
    <property type="entry name" value="DUF4198"/>
    <property type="match status" value="1"/>
</dbReference>